<dbReference type="Pfam" id="PF24809">
    <property type="entry name" value="DUF7708"/>
    <property type="match status" value="1"/>
</dbReference>
<feature type="domain" description="DUF7708" evidence="1">
    <location>
        <begin position="134"/>
        <end position="267"/>
    </location>
</feature>
<sequence length="648" mass="71389">MDGLEIDPKLLQERRELVRRFSNDIGPSVEYPNVIHAVADYAKQDRAKEAARWRPHFQGPSTAGSDLAVSKLNVESQELAKIIQAFPKASAGSYTSFDDVNTAVIEAQKAYETKKRLLSGRPQKLYHDVMCNLDAHAGVLSMIPQGNTYVSLVAGAIKTLVKASVSHRQNIADLTNAIKTINDEARACIADTELVQSEATYEAIAKFYTATFLFYGDAIKWFQSSSAAKVWHSLDQNFSDRFTQPLVEIKRLSILVQRATARGSGAETRVTRLAVEDVTEDLRAGLEGLAREAAETRKYREQILMEQERTTAAMDSLRSPEVVEQLAALLWQRLGISGTALLVDQRVQSPRERFAGRARSPSQAQILTLPTDGLEASEYDDVLTISRFAVMVEPLLDGIARGIRLADIDSPLGLTLDQRIAIALKSWTLSTTSTLLYLEAGFQCTEAHLPQVTVAAARMIEGAEQMKVPTISFFCDVPAFDHVQHRGTKDEEVPPLLGLVYSLIYQLTKLIPPLTDIGSVVSFSQAASLKTSLTSWPSSLQILSNLLTMAPPLLLCIIDGYYAFETSSTNPTATRELLEVLRKSGHMKQKVFKVLFTNSSRAFSLVQQVSLDESEIIEGGGRSRDGWGALPGRTFIDVDFDGARTKSN</sequence>
<dbReference type="InterPro" id="IPR056125">
    <property type="entry name" value="DUF7708"/>
</dbReference>
<keyword evidence="3" id="KW-1185">Reference proteome</keyword>
<evidence type="ECO:0000313" key="2">
    <source>
        <dbReference type="EMBL" id="CAF9940393.1"/>
    </source>
</evidence>
<protein>
    <recommendedName>
        <fullName evidence="1">DUF7708 domain-containing protein</fullName>
    </recommendedName>
</protein>
<evidence type="ECO:0000259" key="1">
    <source>
        <dbReference type="Pfam" id="PF24809"/>
    </source>
</evidence>
<dbReference type="PANTHER" id="PTHR40619">
    <property type="entry name" value="FUNGAL STAND N-TERMINAL GOODBYE DOMAIN-CONTAINING PROTEIN"/>
    <property type="match status" value="1"/>
</dbReference>
<dbReference type="EMBL" id="CAJPDS010000153">
    <property type="protein sequence ID" value="CAF9940393.1"/>
    <property type="molecule type" value="Genomic_DNA"/>
</dbReference>
<gene>
    <name evidence="2" type="ORF">HETSPECPRED_002401</name>
</gene>
<dbReference type="OrthoDB" id="5383943at2759"/>
<evidence type="ECO:0000313" key="3">
    <source>
        <dbReference type="Proteomes" id="UP000664521"/>
    </source>
</evidence>
<reference evidence="2" key="1">
    <citation type="submission" date="2021-03" db="EMBL/GenBank/DDBJ databases">
        <authorList>
            <person name="Tagirdzhanova G."/>
        </authorList>
    </citation>
    <scope>NUCLEOTIDE SEQUENCE</scope>
</reference>
<dbReference type="AlphaFoldDB" id="A0A8H3J481"/>
<organism evidence="2 3">
    <name type="scientific">Heterodermia speciosa</name>
    <dbReference type="NCBI Taxonomy" id="116794"/>
    <lineage>
        <taxon>Eukaryota</taxon>
        <taxon>Fungi</taxon>
        <taxon>Dikarya</taxon>
        <taxon>Ascomycota</taxon>
        <taxon>Pezizomycotina</taxon>
        <taxon>Lecanoromycetes</taxon>
        <taxon>OSLEUM clade</taxon>
        <taxon>Lecanoromycetidae</taxon>
        <taxon>Caliciales</taxon>
        <taxon>Physciaceae</taxon>
        <taxon>Heterodermia</taxon>
    </lineage>
</organism>
<name>A0A8H3J481_9LECA</name>
<dbReference type="Proteomes" id="UP000664521">
    <property type="component" value="Unassembled WGS sequence"/>
</dbReference>
<accession>A0A8H3J481</accession>
<dbReference type="PANTHER" id="PTHR40619:SF3">
    <property type="entry name" value="FUNGAL STAND N-TERMINAL GOODBYE DOMAIN-CONTAINING PROTEIN"/>
    <property type="match status" value="1"/>
</dbReference>
<comment type="caution">
    <text evidence="2">The sequence shown here is derived from an EMBL/GenBank/DDBJ whole genome shotgun (WGS) entry which is preliminary data.</text>
</comment>
<proteinExistence type="predicted"/>